<name>A0A182JQ73_9DIPT</name>
<dbReference type="AlphaFoldDB" id="A0A182JQ73"/>
<evidence type="ECO:0000313" key="1">
    <source>
        <dbReference type="EnsemblMetazoa" id="ACHR000657-PA"/>
    </source>
</evidence>
<dbReference type="Proteomes" id="UP000075881">
    <property type="component" value="Unassembled WGS sequence"/>
</dbReference>
<dbReference type="GO" id="GO:0017183">
    <property type="term" value="P:protein histidyl modification to diphthamide"/>
    <property type="evidence" value="ECO:0007669"/>
    <property type="project" value="InterPro"/>
</dbReference>
<dbReference type="VEuPathDB" id="VectorBase:ACHR000657"/>
<keyword evidence="2" id="KW-1185">Reference proteome</keyword>
<dbReference type="PANTHER" id="PTHR10882">
    <property type="entry name" value="DIPHTHINE SYNTHASE"/>
    <property type="match status" value="1"/>
</dbReference>
<evidence type="ECO:0000313" key="2">
    <source>
        <dbReference type="Proteomes" id="UP000075881"/>
    </source>
</evidence>
<dbReference type="PANTHER" id="PTHR10882:SF0">
    <property type="entry name" value="DIPHTHINE METHYL ESTER SYNTHASE"/>
    <property type="match status" value="1"/>
</dbReference>
<protein>
    <recommendedName>
        <fullName evidence="3">Diphthine methyl ester synthase</fullName>
    </recommendedName>
</protein>
<dbReference type="InterPro" id="IPR035996">
    <property type="entry name" value="4pyrrol_Methylase_sf"/>
</dbReference>
<dbReference type="EnsemblMetazoa" id="ACHR000657-RA">
    <property type="protein sequence ID" value="ACHR000657-PA"/>
    <property type="gene ID" value="ACHR000657"/>
</dbReference>
<dbReference type="Gene3D" id="3.30.950.10">
    <property type="entry name" value="Methyltransferase, Cobalt-precorrin-4 Transmethylase, Domain 2"/>
    <property type="match status" value="1"/>
</dbReference>
<sequence length="110" mass="12262">MKKKREYMPPRFMSVSEAADQLMQIVAKKSQDKAGDVGQHSEHQLSESALIVGLARVGHETQQILACSLSDMKSVDLGPPLHSLIIPNGNLHPLEMEFLQQFAELKQQLL</sequence>
<dbReference type="SUPFAM" id="SSF53790">
    <property type="entry name" value="Tetrapyrrole methylase"/>
    <property type="match status" value="1"/>
</dbReference>
<dbReference type="InterPro" id="IPR014776">
    <property type="entry name" value="4pyrrole_Mease_sub2"/>
</dbReference>
<reference evidence="1" key="2">
    <citation type="submission" date="2020-05" db="UniProtKB">
        <authorList>
            <consortium name="EnsemblMetazoa"/>
        </authorList>
    </citation>
    <scope>IDENTIFICATION</scope>
    <source>
        <strain evidence="1">ACHKN1017</strain>
    </source>
</reference>
<organism evidence="1 2">
    <name type="scientific">Anopheles christyi</name>
    <dbReference type="NCBI Taxonomy" id="43041"/>
    <lineage>
        <taxon>Eukaryota</taxon>
        <taxon>Metazoa</taxon>
        <taxon>Ecdysozoa</taxon>
        <taxon>Arthropoda</taxon>
        <taxon>Hexapoda</taxon>
        <taxon>Insecta</taxon>
        <taxon>Pterygota</taxon>
        <taxon>Neoptera</taxon>
        <taxon>Endopterygota</taxon>
        <taxon>Diptera</taxon>
        <taxon>Nematocera</taxon>
        <taxon>Culicoidea</taxon>
        <taxon>Culicidae</taxon>
        <taxon>Anophelinae</taxon>
        <taxon>Anopheles</taxon>
    </lineage>
</organism>
<dbReference type="InterPro" id="IPR004551">
    <property type="entry name" value="Dphthn_synthase"/>
</dbReference>
<reference evidence="2" key="1">
    <citation type="submission" date="2013-03" db="EMBL/GenBank/DDBJ databases">
        <title>The Genome Sequence of Anopheles christyi ACHKN1017.</title>
        <authorList>
            <consortium name="The Broad Institute Genomics Platform"/>
            <person name="Neafsey D.E."/>
            <person name="Besansky N."/>
            <person name="Walker B."/>
            <person name="Young S.K."/>
            <person name="Zeng Q."/>
            <person name="Gargeya S."/>
            <person name="Fitzgerald M."/>
            <person name="Haas B."/>
            <person name="Abouelleil A."/>
            <person name="Allen A.W."/>
            <person name="Alvarado L."/>
            <person name="Arachchi H.M."/>
            <person name="Berlin A.M."/>
            <person name="Chapman S.B."/>
            <person name="Gainer-Dewar J."/>
            <person name="Goldberg J."/>
            <person name="Griggs A."/>
            <person name="Gujja S."/>
            <person name="Hansen M."/>
            <person name="Howarth C."/>
            <person name="Imamovic A."/>
            <person name="Ireland A."/>
            <person name="Larimer J."/>
            <person name="McCowan C."/>
            <person name="Murphy C."/>
            <person name="Pearson M."/>
            <person name="Poon T.W."/>
            <person name="Priest M."/>
            <person name="Roberts A."/>
            <person name="Saif S."/>
            <person name="Shea T."/>
            <person name="Sisk P."/>
            <person name="Sykes S."/>
            <person name="Wortman J."/>
            <person name="Nusbaum C."/>
            <person name="Birren B."/>
        </authorList>
    </citation>
    <scope>NUCLEOTIDE SEQUENCE [LARGE SCALE GENOMIC DNA]</scope>
    <source>
        <strain evidence="2">ACHKN1017</strain>
    </source>
</reference>
<dbReference type="STRING" id="43041.A0A182JQ73"/>
<evidence type="ECO:0008006" key="3">
    <source>
        <dbReference type="Google" id="ProtNLM"/>
    </source>
</evidence>
<proteinExistence type="predicted"/>
<dbReference type="GO" id="GO:0008168">
    <property type="term" value="F:methyltransferase activity"/>
    <property type="evidence" value="ECO:0007669"/>
    <property type="project" value="InterPro"/>
</dbReference>
<accession>A0A182JQ73</accession>